<accession>A0A974KE32</accession>
<sequence length="69" mass="8004">MKPEIKRDISDILCEARGVINQLRTVVSVWDRTFDVKDVDTEEQALCWLTLNLSTEALELIREAENITR</sequence>
<comment type="caution">
    <text evidence="1">The sequence shown here is derived from an EMBL/GenBank/DDBJ whole genome shotgun (WGS) entry which is preliminary data.</text>
</comment>
<evidence type="ECO:0000313" key="1">
    <source>
        <dbReference type="EMBL" id="OSD65754.1"/>
    </source>
</evidence>
<dbReference type="EMBL" id="NBPI01000022">
    <property type="protein sequence ID" value="OSD65754.1"/>
    <property type="molecule type" value="Genomic_DNA"/>
</dbReference>
<evidence type="ECO:0000313" key="2">
    <source>
        <dbReference type="Proteomes" id="UP000868515"/>
    </source>
</evidence>
<dbReference type="AlphaFoldDB" id="A0A974KE32"/>
<proteinExistence type="predicted"/>
<dbReference type="RefSeq" id="WP_223365610.1">
    <property type="nucleotide sequence ID" value="NZ_NBPI01000022.1"/>
</dbReference>
<name>A0A974KE32_SALET</name>
<reference evidence="1 2" key="1">
    <citation type="submission" date="2017-03" db="EMBL/GenBank/DDBJ databases">
        <title>Salmonella serotype comparative study.</title>
        <authorList>
            <person name="Liao J."/>
        </authorList>
    </citation>
    <scope>NUCLEOTIDE SEQUENCE [LARGE SCALE GENOMIC DNA]</scope>
    <source>
        <strain evidence="1 2">NY_FSL S10-1448</strain>
    </source>
</reference>
<protein>
    <submittedName>
        <fullName evidence="1">Uncharacterized protein</fullName>
    </submittedName>
</protein>
<dbReference type="Proteomes" id="UP000868515">
    <property type="component" value="Unassembled WGS sequence"/>
</dbReference>
<gene>
    <name evidence="1" type="ORF">R537_22010</name>
</gene>
<organism evidence="1 2">
    <name type="scientific">Salmonella enterica subsp. enterica serovar Rough O:d:1,7</name>
    <dbReference type="NCBI Taxonomy" id="1974323"/>
    <lineage>
        <taxon>Bacteria</taxon>
        <taxon>Pseudomonadati</taxon>
        <taxon>Pseudomonadota</taxon>
        <taxon>Gammaproteobacteria</taxon>
        <taxon>Enterobacterales</taxon>
        <taxon>Enterobacteriaceae</taxon>
        <taxon>Salmonella</taxon>
    </lineage>
</organism>